<reference evidence="1" key="2">
    <citation type="journal article" date="2013" name="Mar. Genomics">
        <title>Expression of sulfatases in Rhodopirellula baltica and the diversity of sulfatases in the genus Rhodopirellula.</title>
        <authorList>
            <person name="Wegner C.E."/>
            <person name="Richter-Heitmann T."/>
            <person name="Klindworth A."/>
            <person name="Klockow C."/>
            <person name="Richter M."/>
            <person name="Achstetter T."/>
            <person name="Glockner F.O."/>
            <person name="Harder J."/>
        </authorList>
    </citation>
    <scope>NUCLEOTIDE SEQUENCE [LARGE SCALE GENOMIC DNA]</scope>
    <source>
        <strain evidence="1">6C</strain>
    </source>
</reference>
<protein>
    <submittedName>
        <fullName evidence="1">Uncharacterized protein</fullName>
    </submittedName>
</protein>
<comment type="caution">
    <text evidence="1">The sequence shown here is derived from an EMBL/GenBank/DDBJ whole genome shotgun (WGS) entry which is preliminary data.</text>
</comment>
<dbReference type="EMBL" id="ANMO01000067">
    <property type="protein sequence ID" value="EMB18078.1"/>
    <property type="molecule type" value="Genomic_DNA"/>
</dbReference>
<organism evidence="1 2">
    <name type="scientific">Rhodopirellula europaea 6C</name>
    <dbReference type="NCBI Taxonomy" id="1263867"/>
    <lineage>
        <taxon>Bacteria</taxon>
        <taxon>Pseudomonadati</taxon>
        <taxon>Planctomycetota</taxon>
        <taxon>Planctomycetia</taxon>
        <taxon>Pirellulales</taxon>
        <taxon>Pirellulaceae</taxon>
        <taxon>Rhodopirellula</taxon>
    </lineage>
</organism>
<evidence type="ECO:0000313" key="1">
    <source>
        <dbReference type="EMBL" id="EMB18078.1"/>
    </source>
</evidence>
<sequence>MVLHRDDRGIGSGPSGTILLLKQDTPTSLQVPLLALQDRMWLARGLPRRTPSPNHISL</sequence>
<keyword evidence="2" id="KW-1185">Reference proteome</keyword>
<dbReference type="AlphaFoldDB" id="M2B8Q0"/>
<gene>
    <name evidence="1" type="ORF">RE6C_01160</name>
</gene>
<evidence type="ECO:0000313" key="2">
    <source>
        <dbReference type="Proteomes" id="UP000011529"/>
    </source>
</evidence>
<accession>M2B8Q0</accession>
<dbReference type="Proteomes" id="UP000011529">
    <property type="component" value="Unassembled WGS sequence"/>
</dbReference>
<proteinExistence type="predicted"/>
<name>M2B8Q0_9BACT</name>
<reference evidence="1" key="1">
    <citation type="submission" date="2012-11" db="EMBL/GenBank/DDBJ databases">
        <title>Permanent draft genomes of Rhodopirellula europaea strain SH398 and 6C.</title>
        <authorList>
            <person name="Richter M."/>
            <person name="Richter-Heitmann T."/>
            <person name="Frank C."/>
            <person name="Harder J."/>
            <person name="Glockner F.O."/>
        </authorList>
    </citation>
    <scope>NUCLEOTIDE SEQUENCE</scope>
    <source>
        <strain evidence="1">6C</strain>
    </source>
</reference>
<dbReference type="PATRIC" id="fig|1263867.3.peg.1232"/>